<dbReference type="Pfam" id="PF00447">
    <property type="entry name" value="HSF_DNA-bind"/>
    <property type="match status" value="1"/>
</dbReference>
<dbReference type="STRING" id="4781.A0A0P1AU14"/>
<comment type="subcellular location">
    <subcellularLocation>
        <location evidence="1">Nucleus</location>
    </subcellularLocation>
</comment>
<protein>
    <submittedName>
        <fullName evidence="6">Heat shock transcription factor</fullName>
    </submittedName>
</protein>
<keyword evidence="3" id="KW-0539">Nucleus</keyword>
<dbReference type="AlphaFoldDB" id="A0A0P1AU14"/>
<dbReference type="InterPro" id="IPR036388">
    <property type="entry name" value="WH-like_DNA-bd_sf"/>
</dbReference>
<dbReference type="PANTHER" id="PTHR10015:SF427">
    <property type="entry name" value="HEAT SHOCK FACTOR PROTEIN"/>
    <property type="match status" value="1"/>
</dbReference>
<dbReference type="PANTHER" id="PTHR10015">
    <property type="entry name" value="HEAT SHOCK TRANSCRIPTION FACTOR"/>
    <property type="match status" value="1"/>
</dbReference>
<proteinExistence type="inferred from homology"/>
<evidence type="ECO:0000256" key="2">
    <source>
        <dbReference type="ARBA" id="ARBA00023125"/>
    </source>
</evidence>
<dbReference type="SMART" id="SM00415">
    <property type="entry name" value="HSF"/>
    <property type="match status" value="1"/>
</dbReference>
<evidence type="ECO:0000313" key="6">
    <source>
        <dbReference type="EMBL" id="CEG44844.1"/>
    </source>
</evidence>
<comment type="similarity">
    <text evidence="4">Belongs to the HSF family.</text>
</comment>
<feature type="domain" description="HSF-type DNA-binding" evidence="5">
    <location>
        <begin position="39"/>
        <end position="135"/>
    </location>
</feature>
<dbReference type="OMA" id="LVRCHPQ"/>
<name>A0A0P1AU14_PLAHL</name>
<keyword evidence="2" id="KW-0238">DNA-binding</keyword>
<accession>A0A0P1AU14</accession>
<keyword evidence="6" id="KW-0346">Stress response</keyword>
<dbReference type="InterPro" id="IPR000232">
    <property type="entry name" value="HSF_DNA-bd"/>
</dbReference>
<dbReference type="GeneID" id="36396231"/>
<keyword evidence="7" id="KW-1185">Reference proteome</keyword>
<dbReference type="EMBL" id="CCYD01001336">
    <property type="protein sequence ID" value="CEG44844.1"/>
    <property type="molecule type" value="Genomic_DNA"/>
</dbReference>
<evidence type="ECO:0000256" key="4">
    <source>
        <dbReference type="RuleBase" id="RU004020"/>
    </source>
</evidence>
<reference evidence="7" key="1">
    <citation type="submission" date="2014-09" db="EMBL/GenBank/DDBJ databases">
        <authorList>
            <person name="Sharma Rahul"/>
            <person name="Thines Marco"/>
        </authorList>
    </citation>
    <scope>NUCLEOTIDE SEQUENCE [LARGE SCALE GENOMIC DNA]</scope>
</reference>
<dbReference type="RefSeq" id="XP_024581213.1">
    <property type="nucleotide sequence ID" value="XM_024730990.1"/>
</dbReference>
<dbReference type="InterPro" id="IPR036390">
    <property type="entry name" value="WH_DNA-bd_sf"/>
</dbReference>
<dbReference type="GO" id="GO:0005634">
    <property type="term" value="C:nucleus"/>
    <property type="evidence" value="ECO:0007669"/>
    <property type="project" value="UniProtKB-SubCell"/>
</dbReference>
<evidence type="ECO:0000259" key="5">
    <source>
        <dbReference type="SMART" id="SM00415"/>
    </source>
</evidence>
<dbReference type="GO" id="GO:0003700">
    <property type="term" value="F:DNA-binding transcription factor activity"/>
    <property type="evidence" value="ECO:0007669"/>
    <property type="project" value="InterPro"/>
</dbReference>
<evidence type="ECO:0000313" key="7">
    <source>
        <dbReference type="Proteomes" id="UP000054928"/>
    </source>
</evidence>
<dbReference type="Gene3D" id="1.10.10.10">
    <property type="entry name" value="Winged helix-like DNA-binding domain superfamily/Winged helix DNA-binding domain"/>
    <property type="match status" value="1"/>
</dbReference>
<dbReference type="Proteomes" id="UP000054928">
    <property type="component" value="Unassembled WGS sequence"/>
</dbReference>
<dbReference type="OrthoDB" id="99239at2759"/>
<organism evidence="6 7">
    <name type="scientific">Plasmopara halstedii</name>
    <name type="common">Downy mildew of sunflower</name>
    <dbReference type="NCBI Taxonomy" id="4781"/>
    <lineage>
        <taxon>Eukaryota</taxon>
        <taxon>Sar</taxon>
        <taxon>Stramenopiles</taxon>
        <taxon>Oomycota</taxon>
        <taxon>Peronosporomycetes</taxon>
        <taxon>Peronosporales</taxon>
        <taxon>Peronosporaceae</taxon>
        <taxon>Plasmopara</taxon>
    </lineage>
</organism>
<dbReference type="GO" id="GO:0043565">
    <property type="term" value="F:sequence-specific DNA binding"/>
    <property type="evidence" value="ECO:0007669"/>
    <property type="project" value="InterPro"/>
</dbReference>
<evidence type="ECO:0000256" key="1">
    <source>
        <dbReference type="ARBA" id="ARBA00004123"/>
    </source>
</evidence>
<dbReference type="SUPFAM" id="SSF46785">
    <property type="entry name" value="Winged helix' DNA-binding domain"/>
    <property type="match status" value="1"/>
</dbReference>
<evidence type="ECO:0000256" key="3">
    <source>
        <dbReference type="ARBA" id="ARBA00023242"/>
    </source>
</evidence>
<dbReference type="FunFam" id="1.10.10.10:FF:000286">
    <property type="entry name" value="Heat shock transcription factor"/>
    <property type="match status" value="1"/>
</dbReference>
<sequence length="287" mass="32951">MMQEMQVQPMQHLSHPKSNNVSSIVDTATFKSSTIRAMRVPKFLRNLYDILQYEDQSIISWSSDGTYFQIFDTMRLETMVLPNYFKHGKFASLQRQLNNFGFRKWTKTQASVCTFSHHYLVRCHPQQLTDFISRRPLTNCMRSGADASSNSRRKRALAELLPSADAENCNSSAYRNVLTMETDYDPQWLTNPMKNGEEYNLTGASSEQALNILVEELHDIILPSTDTFKQQDSSRSMDEIKLRTLNECVNLDMAVSLSNFEAGEHFQSIPFSCDSLFEPLVLTHSDE</sequence>